<evidence type="ECO:0000313" key="1">
    <source>
        <dbReference type="EMBL" id="CAK5277231.1"/>
    </source>
</evidence>
<keyword evidence="2" id="KW-1185">Reference proteome</keyword>
<dbReference type="Proteomes" id="UP001295794">
    <property type="component" value="Unassembled WGS sequence"/>
</dbReference>
<proteinExistence type="predicted"/>
<protein>
    <submittedName>
        <fullName evidence="1">Uncharacterized protein</fullName>
    </submittedName>
</protein>
<gene>
    <name evidence="1" type="ORF">MYCIT1_LOCUS26109</name>
</gene>
<accession>A0AAD2HLE6</accession>
<sequence length="73" mass="8452">EIRNRCIYSGLAVSALGHTTSSAFTKVTFSRPRDIVCFRPKIVWIRRPGGRDWRDRRKPSRGWRIPVTGPRAE</sequence>
<organism evidence="1 2">
    <name type="scientific">Mycena citricolor</name>
    <dbReference type="NCBI Taxonomy" id="2018698"/>
    <lineage>
        <taxon>Eukaryota</taxon>
        <taxon>Fungi</taxon>
        <taxon>Dikarya</taxon>
        <taxon>Basidiomycota</taxon>
        <taxon>Agaricomycotina</taxon>
        <taxon>Agaricomycetes</taxon>
        <taxon>Agaricomycetidae</taxon>
        <taxon>Agaricales</taxon>
        <taxon>Marasmiineae</taxon>
        <taxon>Mycenaceae</taxon>
        <taxon>Mycena</taxon>
    </lineage>
</organism>
<name>A0AAD2HLE6_9AGAR</name>
<dbReference type="AlphaFoldDB" id="A0AAD2HLE6"/>
<dbReference type="EMBL" id="CAVNYO010000419">
    <property type="protein sequence ID" value="CAK5277231.1"/>
    <property type="molecule type" value="Genomic_DNA"/>
</dbReference>
<reference evidence="1" key="1">
    <citation type="submission" date="2023-11" db="EMBL/GenBank/DDBJ databases">
        <authorList>
            <person name="De Vega J J."/>
            <person name="De Vega J J."/>
        </authorList>
    </citation>
    <scope>NUCLEOTIDE SEQUENCE</scope>
</reference>
<evidence type="ECO:0000313" key="2">
    <source>
        <dbReference type="Proteomes" id="UP001295794"/>
    </source>
</evidence>
<comment type="caution">
    <text evidence="1">The sequence shown here is derived from an EMBL/GenBank/DDBJ whole genome shotgun (WGS) entry which is preliminary data.</text>
</comment>
<feature type="non-terminal residue" evidence="1">
    <location>
        <position position="1"/>
    </location>
</feature>